<evidence type="ECO:0000313" key="1">
    <source>
        <dbReference type="EMBL" id="KKC33644.1"/>
    </source>
</evidence>
<name>A0A0F5Q0R4_9HYPH</name>
<dbReference type="PATRIC" id="fig|728005.3.peg.3954"/>
<dbReference type="EMBL" id="FOMB01000009">
    <property type="protein sequence ID" value="SFC71241.1"/>
    <property type="molecule type" value="Genomic_DNA"/>
</dbReference>
<dbReference type="Proteomes" id="UP000182258">
    <property type="component" value="Unassembled WGS sequence"/>
</dbReference>
<protein>
    <recommendedName>
        <fullName evidence="5">Polyketide cyclase / dehydrase and lipid transport</fullName>
    </recommendedName>
</protein>
<dbReference type="RefSeq" id="WP_046170331.1">
    <property type="nucleotide sequence ID" value="NZ_FOMB01000009.1"/>
</dbReference>
<dbReference type="Gene3D" id="3.30.530.20">
    <property type="match status" value="1"/>
</dbReference>
<dbReference type="AlphaFoldDB" id="A0A0F5Q0R4"/>
<proteinExistence type="predicted"/>
<gene>
    <name evidence="2" type="ORF">SAMN04488059_109108</name>
    <name evidence="1" type="ORF">WH91_07250</name>
</gene>
<dbReference type="STRING" id="728005.SAMN04488059_109108"/>
<keyword evidence="3" id="KW-1185">Reference proteome</keyword>
<reference evidence="2 4" key="2">
    <citation type="submission" date="2016-10" db="EMBL/GenBank/DDBJ databases">
        <authorList>
            <person name="de Groot N.N."/>
        </authorList>
    </citation>
    <scope>NUCLEOTIDE SEQUENCE [LARGE SCALE GENOMIC DNA]</scope>
    <source>
        <strain evidence="2 4">CGMCC 1.10210</strain>
    </source>
</reference>
<evidence type="ECO:0008006" key="5">
    <source>
        <dbReference type="Google" id="ProtNLM"/>
    </source>
</evidence>
<evidence type="ECO:0000313" key="2">
    <source>
        <dbReference type="EMBL" id="SFC71241.1"/>
    </source>
</evidence>
<accession>A0A0F5Q0R4</accession>
<evidence type="ECO:0000313" key="3">
    <source>
        <dbReference type="Proteomes" id="UP000033519"/>
    </source>
</evidence>
<dbReference type="SUPFAM" id="SSF55961">
    <property type="entry name" value="Bet v1-like"/>
    <property type="match status" value="1"/>
</dbReference>
<reference evidence="1 3" key="1">
    <citation type="submission" date="2015-03" db="EMBL/GenBank/DDBJ databases">
        <authorList>
            <person name="Lepp D."/>
            <person name="Hassan Y.I."/>
            <person name="Li X.-Z."/>
            <person name="Zhou T."/>
        </authorList>
    </citation>
    <scope>NUCLEOTIDE SEQUENCE [LARGE SCALE GENOMIC DNA]</scope>
    <source>
        <strain evidence="1 3">Cr7-05</strain>
    </source>
</reference>
<organism evidence="2 4">
    <name type="scientific">Devosia psychrophila</name>
    <dbReference type="NCBI Taxonomy" id="728005"/>
    <lineage>
        <taxon>Bacteria</taxon>
        <taxon>Pseudomonadati</taxon>
        <taxon>Pseudomonadota</taxon>
        <taxon>Alphaproteobacteria</taxon>
        <taxon>Hyphomicrobiales</taxon>
        <taxon>Devosiaceae</taxon>
        <taxon>Devosia</taxon>
    </lineage>
</organism>
<dbReference type="InterPro" id="IPR023393">
    <property type="entry name" value="START-like_dom_sf"/>
</dbReference>
<evidence type="ECO:0000313" key="4">
    <source>
        <dbReference type="Proteomes" id="UP000182258"/>
    </source>
</evidence>
<dbReference type="Proteomes" id="UP000033519">
    <property type="component" value="Unassembled WGS sequence"/>
</dbReference>
<dbReference type="EMBL" id="LAPV01000085">
    <property type="protein sequence ID" value="KKC33644.1"/>
    <property type="molecule type" value="Genomic_DNA"/>
</dbReference>
<dbReference type="OrthoDB" id="880456at2"/>
<sequence length="135" mass="15531">MRRSHTISVSIDRPFDEVYDYLGKPANYQHWAAVEPGTLRPLDNGDWKGDTSYGPRHFRFSPPNDFGVLDHAIFVPGGEVLYTPMRVMRNGRGTELTFTFFQREGMDDVKFASTVEWINTDFLTLKSLLEARNRA</sequence>